<feature type="compositionally biased region" description="Basic residues" evidence="1">
    <location>
        <begin position="358"/>
        <end position="367"/>
    </location>
</feature>
<comment type="caution">
    <text evidence="2">The sequence shown here is derived from an EMBL/GenBank/DDBJ whole genome shotgun (WGS) entry which is preliminary data.</text>
</comment>
<protein>
    <submittedName>
        <fullName evidence="2">Uncharacterized protein</fullName>
    </submittedName>
</protein>
<feature type="compositionally biased region" description="Polar residues" evidence="1">
    <location>
        <begin position="369"/>
        <end position="384"/>
    </location>
</feature>
<reference evidence="2 3" key="1">
    <citation type="submission" date="2024-02" db="EMBL/GenBank/DDBJ databases">
        <authorList>
            <person name="Chen Y."/>
            <person name="Shah S."/>
            <person name="Dougan E. K."/>
            <person name="Thang M."/>
            <person name="Chan C."/>
        </authorList>
    </citation>
    <scope>NUCLEOTIDE SEQUENCE [LARGE SCALE GENOMIC DNA]</scope>
</reference>
<feature type="region of interest" description="Disordered" evidence="1">
    <location>
        <begin position="322"/>
        <end position="413"/>
    </location>
</feature>
<organism evidence="2 3">
    <name type="scientific">Durusdinium trenchii</name>
    <dbReference type="NCBI Taxonomy" id="1381693"/>
    <lineage>
        <taxon>Eukaryota</taxon>
        <taxon>Sar</taxon>
        <taxon>Alveolata</taxon>
        <taxon>Dinophyceae</taxon>
        <taxon>Suessiales</taxon>
        <taxon>Symbiodiniaceae</taxon>
        <taxon>Durusdinium</taxon>
    </lineage>
</organism>
<sequence>METKRFFSFLKRWKRLDSSWSMELASLDVHFRGSGKAKLLEEAMGKESEAEKDWKAMRQKDGTIPLAWKVYRDRTVQFKARQIYATGLTFVRESHSAWISQKSPQSAMEYAAERAEQNGTHRLSELAALLSDVKRLPDLGFPDLAGLQDMPEELFSEASMLAADFVDLVVQSMVQLAWDTSWWSQVKNALDEFRSTWASVFALEKVLLPQVPEAVRRAEDVELRLTLSGSEMPELSQLYWLLEGVAWQYVREVVGLLEHGKWHPDQVLQDPRQRAALNSLLARDKDKIMPVGPPPSDASISAYNRFRKKKLITQAVFSPQTNAMKAKRSMEQGRPFDVGYPTPDVDPLIDLNELHGPSQKKRKRRKTPGSVQQEGGTAVATNQNDDGEVADPTEGGARLENDDGEVADPTEGGARLDTKSLLLLPASKLSSYIAASAWASLTFFEQAMSKGQWEALETQLGRRWLGGLLHEGQVYRLMDHAGGEKRDAVCLGFYGYAAMFWEVKAVEVTARGFKVFSMKDTRDWETKNKL</sequence>
<keyword evidence="3" id="KW-1185">Reference proteome</keyword>
<dbReference type="Proteomes" id="UP001642484">
    <property type="component" value="Unassembled WGS sequence"/>
</dbReference>
<accession>A0ABP0II13</accession>
<proteinExistence type="predicted"/>
<name>A0ABP0II13_9DINO</name>
<dbReference type="EMBL" id="CAXAMN010002725">
    <property type="protein sequence ID" value="CAK9001000.1"/>
    <property type="molecule type" value="Genomic_DNA"/>
</dbReference>
<evidence type="ECO:0000313" key="3">
    <source>
        <dbReference type="Proteomes" id="UP001642484"/>
    </source>
</evidence>
<evidence type="ECO:0000256" key="1">
    <source>
        <dbReference type="SAM" id="MobiDB-lite"/>
    </source>
</evidence>
<gene>
    <name evidence="2" type="ORF">CCMP2556_LOCUS6284</name>
</gene>
<evidence type="ECO:0000313" key="2">
    <source>
        <dbReference type="EMBL" id="CAK9001000.1"/>
    </source>
</evidence>